<dbReference type="InterPro" id="IPR020843">
    <property type="entry name" value="ER"/>
</dbReference>
<dbReference type="PANTHER" id="PTHR45033">
    <property type="match status" value="1"/>
</dbReference>
<dbReference type="FunFam" id="3.40.50.720:FF:000481">
    <property type="entry name" value="Alcohol dehydrogenase, variant"/>
    <property type="match status" value="1"/>
</dbReference>
<dbReference type="InterPro" id="IPR013154">
    <property type="entry name" value="ADH-like_N"/>
</dbReference>
<proteinExistence type="predicted"/>
<evidence type="ECO:0000313" key="2">
    <source>
        <dbReference type="EMBL" id="TRM59172.1"/>
    </source>
</evidence>
<dbReference type="PANTHER" id="PTHR45033:SF3">
    <property type="entry name" value="DEHYDROGENASE, PUTATIVE (AFU_ORTHOLOGUE AFUA_2G13270)-RELATED"/>
    <property type="match status" value="1"/>
</dbReference>
<dbReference type="Pfam" id="PF08240">
    <property type="entry name" value="ADH_N"/>
    <property type="match status" value="1"/>
</dbReference>
<dbReference type="InterPro" id="IPR036291">
    <property type="entry name" value="NAD(P)-bd_dom_sf"/>
</dbReference>
<dbReference type="Gene3D" id="3.90.180.10">
    <property type="entry name" value="Medium-chain alcohol dehydrogenases, catalytic domain"/>
    <property type="match status" value="1"/>
</dbReference>
<dbReference type="SUPFAM" id="SSF51735">
    <property type="entry name" value="NAD(P)-binding Rossmann-fold domains"/>
    <property type="match status" value="1"/>
</dbReference>
<reference evidence="2 3" key="1">
    <citation type="journal article" date="2019" name="New Phytol.">
        <title>Comparative genomics reveals unique wood-decay strategies and fruiting body development in the Schizophyllaceae.</title>
        <authorList>
            <person name="Almasi E."/>
            <person name="Sahu N."/>
            <person name="Krizsan K."/>
            <person name="Balint B."/>
            <person name="Kovacs G.M."/>
            <person name="Kiss B."/>
            <person name="Cseklye J."/>
            <person name="Drula E."/>
            <person name="Henrissat B."/>
            <person name="Nagy I."/>
            <person name="Chovatia M."/>
            <person name="Adam C."/>
            <person name="LaButti K."/>
            <person name="Lipzen A."/>
            <person name="Riley R."/>
            <person name="Grigoriev I.V."/>
            <person name="Nagy L.G."/>
        </authorList>
    </citation>
    <scope>NUCLEOTIDE SEQUENCE [LARGE SCALE GENOMIC DNA]</scope>
    <source>
        <strain evidence="2 3">NL-1724</strain>
    </source>
</reference>
<name>A0A550C2Y2_9AGAR</name>
<keyword evidence="3" id="KW-1185">Reference proteome</keyword>
<dbReference type="Proteomes" id="UP000320762">
    <property type="component" value="Unassembled WGS sequence"/>
</dbReference>
<evidence type="ECO:0000313" key="3">
    <source>
        <dbReference type="Proteomes" id="UP000320762"/>
    </source>
</evidence>
<dbReference type="InterPro" id="IPR013149">
    <property type="entry name" value="ADH-like_C"/>
</dbReference>
<dbReference type="InterPro" id="IPR052711">
    <property type="entry name" value="Zinc_ADH-like"/>
</dbReference>
<dbReference type="EMBL" id="VDMD01000029">
    <property type="protein sequence ID" value="TRM59172.1"/>
    <property type="molecule type" value="Genomic_DNA"/>
</dbReference>
<dbReference type="SUPFAM" id="SSF50129">
    <property type="entry name" value="GroES-like"/>
    <property type="match status" value="1"/>
</dbReference>
<dbReference type="Pfam" id="PF00107">
    <property type="entry name" value="ADH_zinc_N"/>
    <property type="match status" value="1"/>
</dbReference>
<dbReference type="Gene3D" id="3.40.50.720">
    <property type="entry name" value="NAD(P)-binding Rossmann-like Domain"/>
    <property type="match status" value="1"/>
</dbReference>
<protein>
    <recommendedName>
        <fullName evidence="1">Enoyl reductase (ER) domain-containing protein</fullName>
    </recommendedName>
</protein>
<organism evidence="2 3">
    <name type="scientific">Schizophyllum amplum</name>
    <dbReference type="NCBI Taxonomy" id="97359"/>
    <lineage>
        <taxon>Eukaryota</taxon>
        <taxon>Fungi</taxon>
        <taxon>Dikarya</taxon>
        <taxon>Basidiomycota</taxon>
        <taxon>Agaricomycotina</taxon>
        <taxon>Agaricomycetes</taxon>
        <taxon>Agaricomycetidae</taxon>
        <taxon>Agaricales</taxon>
        <taxon>Schizophyllaceae</taxon>
        <taxon>Schizophyllum</taxon>
    </lineage>
</organism>
<dbReference type="InterPro" id="IPR011032">
    <property type="entry name" value="GroES-like_sf"/>
</dbReference>
<comment type="caution">
    <text evidence="2">The sequence shown here is derived from an EMBL/GenBank/DDBJ whole genome shotgun (WGS) entry which is preliminary data.</text>
</comment>
<evidence type="ECO:0000259" key="1">
    <source>
        <dbReference type="SMART" id="SM00829"/>
    </source>
</evidence>
<dbReference type="GO" id="GO:0016491">
    <property type="term" value="F:oxidoreductase activity"/>
    <property type="evidence" value="ECO:0007669"/>
    <property type="project" value="InterPro"/>
</dbReference>
<dbReference type="AlphaFoldDB" id="A0A550C2Y2"/>
<feature type="domain" description="Enoyl reductase (ER)" evidence="1">
    <location>
        <begin position="23"/>
        <end position="360"/>
    </location>
</feature>
<dbReference type="STRING" id="97359.A0A550C2Y2"/>
<dbReference type="SMART" id="SM00829">
    <property type="entry name" value="PKS_ER"/>
    <property type="match status" value="1"/>
</dbReference>
<accession>A0A550C2Y2</accession>
<dbReference type="OrthoDB" id="1706066at2759"/>
<gene>
    <name evidence="2" type="ORF">BD626DRAFT_508475</name>
</gene>
<sequence length="370" mass="39591">MWGRMASRQIPRTTRSVVIQKQASARKPAYHDAVIVERDIPALQQGEVLVKMSACAFNHREVSDRNATPDAGLYPGIFFGATFGADGAGTVIAAYDPEDALLEKRVFLTPMRGWKSNPDGPESKFAILGGGRQPPIGTFSEYVVVERDEVIPSPAHLDDVQVAAWPLAGLTAWRAAMNNANVQPGHRVLITGIGGGVALTAMQLCIARGATVYVTSSSPDKIRRAVELGAKAGFNYKDQAWPSQLGAVLKEEGAMLDGVIDAGGGDILTQMSPILKHGGRVACYGMTASPKISMTMPVVLRNQKLMGSTMGSLKDMKDATAFMEEHKIVPIVSDVLKGLDAVEQGFDLMKRGGQFGKIVIDMRGNKGAKL</sequence>